<evidence type="ECO:0000313" key="1">
    <source>
        <dbReference type="EMBL" id="MBC8576049.1"/>
    </source>
</evidence>
<dbReference type="InterPro" id="IPR036188">
    <property type="entry name" value="FAD/NAD-bd_sf"/>
</dbReference>
<sequence>MRYDVAIIGAGPGGSTAARLLAGKLSVLLIDPKSDAPGSFQKPCGGLLSPDAQRSLARFDLTLPRDVLVDPQIFSVRTYDLSSMLVRDYQRFYLNLDRRRFDRWLMELIPPGVDRLEGRAAAVRREADGFSILCRMPGGAEQTFSARRIIGADGAHSAVRRCLFPGHRARRYVAVQQWFEREDQHPFYSCIFDPEAGDCCSWSISKNRWFIFGGAFSPQDCRSVFEAQKERLARCFGFVFGTPAKTEACEVLRPRRLGEICYGDDGALLIGEAAGWISPSSLEGISWAFDSARVACDALLGGPSQTGNRYRKNTRRLRLRLAGKLLKTPVLYDPLPRRLIMRSGLRSIRTVSDARQCGK</sequence>
<gene>
    <name evidence="1" type="ORF">H8717_06465</name>
</gene>
<keyword evidence="2" id="KW-1185">Reference proteome</keyword>
<reference evidence="1 2" key="1">
    <citation type="submission" date="2020-08" db="EMBL/GenBank/DDBJ databases">
        <title>Genome public.</title>
        <authorList>
            <person name="Liu C."/>
            <person name="Sun Q."/>
        </authorList>
    </citation>
    <scope>NUCLEOTIDE SEQUENCE [LARGE SCALE GENOMIC DNA]</scope>
    <source>
        <strain evidence="1 2">BX1</strain>
    </source>
</reference>
<organism evidence="1 2">
    <name type="scientific">Yanshouia hominis</name>
    <dbReference type="NCBI Taxonomy" id="2763673"/>
    <lineage>
        <taxon>Bacteria</taxon>
        <taxon>Bacillati</taxon>
        <taxon>Bacillota</taxon>
        <taxon>Clostridia</taxon>
        <taxon>Eubacteriales</taxon>
        <taxon>Oscillospiraceae</taxon>
        <taxon>Yanshouia</taxon>
    </lineage>
</organism>
<dbReference type="EMBL" id="JACRTB010000008">
    <property type="protein sequence ID" value="MBC8576049.1"/>
    <property type="molecule type" value="Genomic_DNA"/>
</dbReference>
<accession>A0ABR7NI10</accession>
<proteinExistence type="predicted"/>
<dbReference type="PANTHER" id="PTHR42685">
    <property type="entry name" value="GERANYLGERANYL DIPHOSPHATE REDUCTASE"/>
    <property type="match status" value="1"/>
</dbReference>
<dbReference type="PANTHER" id="PTHR42685:SF22">
    <property type="entry name" value="CONDITIONED MEDIUM FACTOR RECEPTOR 1"/>
    <property type="match status" value="1"/>
</dbReference>
<name>A0ABR7NI10_9FIRM</name>
<protein>
    <submittedName>
        <fullName evidence="1">FAD-binding protein</fullName>
    </submittedName>
</protein>
<dbReference type="PRINTS" id="PR00420">
    <property type="entry name" value="RNGMNOXGNASE"/>
</dbReference>
<dbReference type="RefSeq" id="WP_262399603.1">
    <property type="nucleotide sequence ID" value="NZ_JACRTB010000008.1"/>
</dbReference>
<dbReference type="NCBIfam" id="NF008519">
    <property type="entry name" value="PRK11445.1"/>
    <property type="match status" value="1"/>
</dbReference>
<comment type="caution">
    <text evidence="1">The sequence shown here is derived from an EMBL/GenBank/DDBJ whole genome shotgun (WGS) entry which is preliminary data.</text>
</comment>
<dbReference type="InterPro" id="IPR050407">
    <property type="entry name" value="Geranylgeranyl_reductase"/>
</dbReference>
<dbReference type="Gene3D" id="3.50.50.60">
    <property type="entry name" value="FAD/NAD(P)-binding domain"/>
    <property type="match status" value="1"/>
</dbReference>
<evidence type="ECO:0000313" key="2">
    <source>
        <dbReference type="Proteomes" id="UP000658131"/>
    </source>
</evidence>
<dbReference type="Proteomes" id="UP000658131">
    <property type="component" value="Unassembled WGS sequence"/>
</dbReference>
<dbReference type="SUPFAM" id="SSF51905">
    <property type="entry name" value="FAD/NAD(P)-binding domain"/>
    <property type="match status" value="1"/>
</dbReference>